<name>A0ABQ9GXQ7_9NEOP</name>
<reference evidence="2 3" key="1">
    <citation type="submission" date="2023-02" db="EMBL/GenBank/DDBJ databases">
        <title>LHISI_Scaffold_Assembly.</title>
        <authorList>
            <person name="Stuart O.P."/>
            <person name="Cleave R."/>
            <person name="Magrath M.J.L."/>
            <person name="Mikheyev A.S."/>
        </authorList>
    </citation>
    <scope>NUCLEOTIDE SEQUENCE [LARGE SCALE GENOMIC DNA]</scope>
    <source>
        <strain evidence="2">Daus_M_001</strain>
        <tissue evidence="2">Leg muscle</tissue>
    </source>
</reference>
<feature type="compositionally biased region" description="Low complexity" evidence="1">
    <location>
        <begin position="1"/>
        <end position="17"/>
    </location>
</feature>
<organism evidence="2 3">
    <name type="scientific">Dryococelus australis</name>
    <dbReference type="NCBI Taxonomy" id="614101"/>
    <lineage>
        <taxon>Eukaryota</taxon>
        <taxon>Metazoa</taxon>
        <taxon>Ecdysozoa</taxon>
        <taxon>Arthropoda</taxon>
        <taxon>Hexapoda</taxon>
        <taxon>Insecta</taxon>
        <taxon>Pterygota</taxon>
        <taxon>Neoptera</taxon>
        <taxon>Polyneoptera</taxon>
        <taxon>Phasmatodea</taxon>
        <taxon>Verophasmatodea</taxon>
        <taxon>Anareolatae</taxon>
        <taxon>Phasmatidae</taxon>
        <taxon>Eurycanthinae</taxon>
        <taxon>Dryococelus</taxon>
    </lineage>
</organism>
<feature type="region of interest" description="Disordered" evidence="1">
    <location>
        <begin position="1"/>
        <end position="24"/>
    </location>
</feature>
<evidence type="ECO:0000256" key="1">
    <source>
        <dbReference type="SAM" id="MobiDB-lite"/>
    </source>
</evidence>
<proteinExistence type="predicted"/>
<dbReference type="EMBL" id="JARBHB010000008">
    <property type="protein sequence ID" value="KAJ8876814.1"/>
    <property type="molecule type" value="Genomic_DNA"/>
</dbReference>
<accession>A0ABQ9GXQ7</accession>
<sequence length="765" mass="83365">MRVKCGENGAGRNARAGETGDPIENPVASGIVRHDYHLNKIGKVDLRQPGSVNTRAFDWFSGADIMNFCSEWLDSVLFYCDHRPSFPLEALRALVKRLNYSSRPQYVYLSKDIHQTRRPIVHVTHSRGGEVRAQEAKVCATSRSSWLRRHGDVIPATGGSGATVRHPGSYRREAKTRQTSAPHLLVTGPPHNEHTTDVRSLVVNRRLEDGRMYDGRADEGRTRWPVTANQKCCRSGVCDVTGGCNGTGSGAVGHLGVEHVSRRAASATWRHLRRCQSDRAAAPPAAGARMSQGPRSRRLTRGQCDCPRLPVLAAALCWGTLVGCSRSRHPCLLPRRTGFDSRSGRSPDFHTRGSCRTMSLVGGFSRGSPPVRVRMEQRRNARTGVTGDPRENPPTSGIVRHDSYLRKSAVSRPGIEPGSPWWEASSLTFQPPRLLVLLNRDANPGAPECESGGLPPGHLASARRTTCGNRAGRSSWSRGFSRGYPVFPPPLHSGAATYLTLPSSTLKTSMLRGLRSCASKGQTVGRVGRALSRSTHGQVTSPCSHEHAQMESRLNERREAAFTIERCSATRRASASVEHIAPTTNIGFDARRQRRNFTAFHCKLPYRISDGSTAVCVAGGRRLRIDILLVAPALQSVRSVGGGHAPCTFSRVSLGPRPPADVTTPKGNTLPQARNGSRHSFQLMLKNYFPGLREMALPKMLSNRPSQHGQQLDELAVTQSGSGKSPRVSGAMLSAVRPTTFEGCVVEETGGEHDDRRGPTDLQLD</sequence>
<comment type="caution">
    <text evidence="2">The sequence shown here is derived from an EMBL/GenBank/DDBJ whole genome shotgun (WGS) entry which is preliminary data.</text>
</comment>
<gene>
    <name evidence="2" type="ORF">PR048_021261</name>
</gene>
<feature type="compositionally biased region" description="Basic and acidic residues" evidence="1">
    <location>
        <begin position="750"/>
        <end position="759"/>
    </location>
</feature>
<feature type="region of interest" description="Disordered" evidence="1">
    <location>
        <begin position="448"/>
        <end position="474"/>
    </location>
</feature>
<keyword evidence="3" id="KW-1185">Reference proteome</keyword>
<protein>
    <submittedName>
        <fullName evidence="2">Uncharacterized protein</fullName>
    </submittedName>
</protein>
<feature type="region of interest" description="Disordered" evidence="1">
    <location>
        <begin position="275"/>
        <end position="300"/>
    </location>
</feature>
<feature type="compositionally biased region" description="Polar residues" evidence="1">
    <location>
        <begin position="665"/>
        <end position="677"/>
    </location>
</feature>
<feature type="region of interest" description="Disordered" evidence="1">
    <location>
        <begin position="380"/>
        <end position="399"/>
    </location>
</feature>
<evidence type="ECO:0000313" key="2">
    <source>
        <dbReference type="EMBL" id="KAJ8876814.1"/>
    </source>
</evidence>
<dbReference type="Proteomes" id="UP001159363">
    <property type="component" value="Chromosome 7"/>
</dbReference>
<feature type="region of interest" description="Disordered" evidence="1">
    <location>
        <begin position="651"/>
        <end position="677"/>
    </location>
</feature>
<evidence type="ECO:0000313" key="3">
    <source>
        <dbReference type="Proteomes" id="UP001159363"/>
    </source>
</evidence>
<feature type="region of interest" description="Disordered" evidence="1">
    <location>
        <begin position="743"/>
        <end position="765"/>
    </location>
</feature>